<dbReference type="GO" id="GO:0032543">
    <property type="term" value="P:mitochondrial translation"/>
    <property type="evidence" value="ECO:0007669"/>
    <property type="project" value="TreeGrafter"/>
</dbReference>
<keyword evidence="4 11" id="KW-0934">Plastid</keyword>
<evidence type="ECO:0000256" key="5">
    <source>
        <dbReference type="ARBA" id="ARBA00022980"/>
    </source>
</evidence>
<geneLocation type="chloroplast" evidence="11"/>
<dbReference type="Gene3D" id="2.30.30.30">
    <property type="match status" value="1"/>
</dbReference>
<dbReference type="InterPro" id="IPR014722">
    <property type="entry name" value="Rib_uL2_dom2"/>
</dbReference>
<dbReference type="Pfam" id="PF00181">
    <property type="entry name" value="Ribosomal_L2_N"/>
    <property type="match status" value="1"/>
</dbReference>
<dbReference type="PIRSF" id="PIRSF002158">
    <property type="entry name" value="Ribosomal_L2"/>
    <property type="match status" value="1"/>
</dbReference>
<dbReference type="FunFam" id="2.40.50.140:FF:000003">
    <property type="entry name" value="50S ribosomal protein L2"/>
    <property type="match status" value="1"/>
</dbReference>
<evidence type="ECO:0000256" key="4">
    <source>
        <dbReference type="ARBA" id="ARBA00022640"/>
    </source>
</evidence>
<dbReference type="InterPro" id="IPR014726">
    <property type="entry name" value="Ribosomal_uL2_dom3"/>
</dbReference>
<evidence type="ECO:0000313" key="11">
    <source>
        <dbReference type="EMBL" id="UBQ34890.1"/>
    </source>
</evidence>
<evidence type="ECO:0000259" key="9">
    <source>
        <dbReference type="SMART" id="SM01382"/>
    </source>
</evidence>
<feature type="domain" description="Large ribosomal subunit protein uL2 C-terminal" evidence="9">
    <location>
        <begin position="124"/>
        <end position="253"/>
    </location>
</feature>
<keyword evidence="6 7" id="KW-0687">Ribonucleoprotein</keyword>
<dbReference type="InterPro" id="IPR012340">
    <property type="entry name" value="NA-bd_OB-fold"/>
</dbReference>
<evidence type="ECO:0000256" key="2">
    <source>
        <dbReference type="ARBA" id="ARBA00005636"/>
    </source>
</evidence>
<evidence type="ECO:0000259" key="10">
    <source>
        <dbReference type="SMART" id="SM01383"/>
    </source>
</evidence>
<dbReference type="RefSeq" id="YP_010215409.1">
    <property type="nucleotide sequence ID" value="NC_058876.1"/>
</dbReference>
<dbReference type="GeneID" id="68660257"/>
<accession>A0A8K1M7T3</accession>
<comment type="similarity">
    <text evidence="2 7">Belongs to the universal ribosomal protein uL2 family.</text>
</comment>
<dbReference type="InterPro" id="IPR005880">
    <property type="entry name" value="Ribosomal_uL2_bac/org-type"/>
</dbReference>
<dbReference type="NCBIfam" id="TIGR01171">
    <property type="entry name" value="rplB_bact"/>
    <property type="match status" value="1"/>
</dbReference>
<dbReference type="PROSITE" id="PS00467">
    <property type="entry name" value="RIBOSOMAL_L2"/>
    <property type="match status" value="1"/>
</dbReference>
<evidence type="ECO:0000256" key="3">
    <source>
        <dbReference type="ARBA" id="ARBA00022528"/>
    </source>
</evidence>
<keyword evidence="5 7" id="KW-0689">Ribosomal protein</keyword>
<keyword evidence="3 11" id="KW-0150">Chloroplast</keyword>
<dbReference type="Gene3D" id="4.10.950.10">
    <property type="entry name" value="Ribosomal protein L2, domain 3"/>
    <property type="match status" value="1"/>
</dbReference>
<comment type="subcellular location">
    <subcellularLocation>
        <location evidence="1 7">Plastid</location>
        <location evidence="1 7">Chloroplast</location>
    </subcellularLocation>
</comment>
<dbReference type="GO" id="GO:0016740">
    <property type="term" value="F:transferase activity"/>
    <property type="evidence" value="ECO:0007669"/>
    <property type="project" value="InterPro"/>
</dbReference>
<dbReference type="GO" id="GO:0009507">
    <property type="term" value="C:chloroplast"/>
    <property type="evidence" value="ECO:0007669"/>
    <property type="project" value="UniProtKB-SubCell"/>
</dbReference>
<feature type="compositionally biased region" description="Basic residues" evidence="8">
    <location>
        <begin position="255"/>
        <end position="264"/>
    </location>
</feature>
<evidence type="ECO:0000256" key="6">
    <source>
        <dbReference type="ARBA" id="ARBA00023274"/>
    </source>
</evidence>
<dbReference type="SMART" id="SM01382">
    <property type="entry name" value="Ribosomal_L2_C"/>
    <property type="match status" value="1"/>
</dbReference>
<evidence type="ECO:0000256" key="1">
    <source>
        <dbReference type="ARBA" id="ARBA00004229"/>
    </source>
</evidence>
<reference evidence="11" key="1">
    <citation type="submission" date="2021-02" db="EMBL/GenBank/DDBJ databases">
        <authorList>
            <person name="Liu K."/>
            <person name="Chen N."/>
        </authorList>
    </citation>
    <scope>NUCLEOTIDE SEQUENCE</scope>
    <source>
        <strain evidence="11">CNS00051</strain>
    </source>
</reference>
<name>A0A8K1M7T3_9STRA</name>
<dbReference type="GO" id="GO:0019843">
    <property type="term" value="F:rRNA binding"/>
    <property type="evidence" value="ECO:0007669"/>
    <property type="project" value="UniProtKB-UniRule"/>
</dbReference>
<dbReference type="Pfam" id="PF03947">
    <property type="entry name" value="Ribosomal_L2_C"/>
    <property type="match status" value="1"/>
</dbReference>
<feature type="region of interest" description="Disordered" evidence="8">
    <location>
        <begin position="219"/>
        <end position="266"/>
    </location>
</feature>
<dbReference type="FunFam" id="2.30.30.30:FF:000001">
    <property type="entry name" value="50S ribosomal protein L2"/>
    <property type="match status" value="1"/>
</dbReference>
<dbReference type="InterPro" id="IPR008991">
    <property type="entry name" value="Translation_prot_SH3-like_sf"/>
</dbReference>
<dbReference type="EMBL" id="MW592697">
    <property type="protein sequence ID" value="UBQ34890.1"/>
    <property type="molecule type" value="Genomic_DNA"/>
</dbReference>
<sequence>MSIRLYKSYTPGTRNRALSSFSEITTDKPEKSLVKKNHRKKGRNNRGVITIRHRGGGHKKQYRVIDFKRDKHNIPAIVNSIEYDPNRNARIALLHFIDGEKRYILHPNNLNVGDTVLSGKGVSLEIGNTLTLEEIPLGTSVHNVELIPNRGGQIVRCAGTTAKILAKEGNFVTLRLPSKEIRLIRKECFATIGELSNNDAFLVQSGKAGRTRWLGKRPTVRGSVMNPCDHPHGGGEGRAPIGRSRPLTPWGKPALGKKTRKAKKQSSAYILRRCS</sequence>
<dbReference type="PANTHER" id="PTHR13691">
    <property type="entry name" value="RIBOSOMAL PROTEIN L2"/>
    <property type="match status" value="1"/>
</dbReference>
<feature type="domain" description="Large ribosomal subunit protein uL2 RNA-binding" evidence="10">
    <location>
        <begin position="42"/>
        <end position="118"/>
    </location>
</feature>
<gene>
    <name evidence="7 11" type="primary">rpl2</name>
</gene>
<organism evidence="11">
    <name type="scientific">Thalassiosira rotula</name>
    <dbReference type="NCBI Taxonomy" id="49265"/>
    <lineage>
        <taxon>Eukaryota</taxon>
        <taxon>Sar</taxon>
        <taxon>Stramenopiles</taxon>
        <taxon>Ochrophyta</taxon>
        <taxon>Bacillariophyta</taxon>
        <taxon>Coscinodiscophyceae</taxon>
        <taxon>Thalassiosirophycidae</taxon>
        <taxon>Thalassiosirales</taxon>
        <taxon>Thalassiosiraceae</taxon>
        <taxon>Thalassiosira</taxon>
    </lineage>
</organism>
<dbReference type="FunFam" id="4.10.950.10:FF:000001">
    <property type="entry name" value="50S ribosomal protein L2"/>
    <property type="match status" value="1"/>
</dbReference>
<dbReference type="Gene3D" id="2.40.50.140">
    <property type="entry name" value="Nucleic acid-binding proteins"/>
    <property type="match status" value="1"/>
</dbReference>
<evidence type="ECO:0000256" key="8">
    <source>
        <dbReference type="SAM" id="MobiDB-lite"/>
    </source>
</evidence>
<dbReference type="AlphaFoldDB" id="A0A8K1M7T3"/>
<evidence type="ECO:0000256" key="7">
    <source>
        <dbReference type="HAMAP-Rule" id="MF_01320"/>
    </source>
</evidence>
<dbReference type="GO" id="GO:0003735">
    <property type="term" value="F:structural constituent of ribosome"/>
    <property type="evidence" value="ECO:0007669"/>
    <property type="project" value="InterPro"/>
</dbReference>
<dbReference type="InterPro" id="IPR022669">
    <property type="entry name" value="Ribosomal_uL2_C"/>
</dbReference>
<comment type="subunit">
    <text evidence="7">Part of the 50S ribosomal subunit.</text>
</comment>
<dbReference type="SUPFAM" id="SSF50104">
    <property type="entry name" value="Translation proteins SH3-like domain"/>
    <property type="match status" value="1"/>
</dbReference>
<dbReference type="InterPro" id="IPR022666">
    <property type="entry name" value="Ribosomal_uL2_RNA-bd_dom"/>
</dbReference>
<dbReference type="SUPFAM" id="SSF50249">
    <property type="entry name" value="Nucleic acid-binding proteins"/>
    <property type="match status" value="1"/>
</dbReference>
<dbReference type="InterPro" id="IPR002171">
    <property type="entry name" value="Ribosomal_uL2"/>
</dbReference>
<dbReference type="HAMAP" id="MF_01320_B">
    <property type="entry name" value="Ribosomal_uL2_B"/>
    <property type="match status" value="1"/>
</dbReference>
<dbReference type="InterPro" id="IPR022671">
    <property type="entry name" value="Ribosomal_uL2_CS"/>
</dbReference>
<dbReference type="GO" id="GO:0005762">
    <property type="term" value="C:mitochondrial large ribosomal subunit"/>
    <property type="evidence" value="ECO:0007669"/>
    <property type="project" value="TreeGrafter"/>
</dbReference>
<dbReference type="PANTHER" id="PTHR13691:SF5">
    <property type="entry name" value="LARGE RIBOSOMAL SUBUNIT PROTEIN UL2M"/>
    <property type="match status" value="1"/>
</dbReference>
<proteinExistence type="inferred from homology"/>
<protein>
    <recommendedName>
        <fullName evidence="7">Large ribosomal subunit protein uL2c</fullName>
    </recommendedName>
</protein>
<dbReference type="SMART" id="SM01383">
    <property type="entry name" value="Ribosomal_L2"/>
    <property type="match status" value="1"/>
</dbReference>